<dbReference type="AlphaFoldDB" id="A0A1G9DUN5"/>
<dbReference type="Proteomes" id="UP000199555">
    <property type="component" value="Unassembled WGS sequence"/>
</dbReference>
<dbReference type="InterPro" id="IPR011856">
    <property type="entry name" value="tRNA_endonuc-like_dom_sf"/>
</dbReference>
<reference evidence="4" key="1">
    <citation type="submission" date="2016-10" db="EMBL/GenBank/DDBJ databases">
        <authorList>
            <person name="Varghese N."/>
            <person name="Submissions S."/>
        </authorList>
    </citation>
    <scope>NUCLEOTIDE SEQUENCE [LARGE SCALE GENOMIC DNA]</scope>
    <source>
        <strain evidence="4">CGMCC 1.7655</strain>
    </source>
</reference>
<sequence length="140" mass="15544">MTIMPWIEAGRPALRRPSHFRVARGVAAHASGHAAERRVAERYAARGCTILERCWRSPAGEVDLILRDGEAVVFVEVKKSETHDIAAQRISRRQMDRICQAALLYTDHLPTGGLTELRFDAALVDADGRIQIVENAFGPN</sequence>
<dbReference type="InterPro" id="IPR011335">
    <property type="entry name" value="Restrct_endonuc-II-like"/>
</dbReference>
<protein>
    <recommendedName>
        <fullName evidence="2">UPF0102 protein SAMN04487971_102225</fullName>
    </recommendedName>
</protein>
<name>A0A1G9DUN5_9RHOB</name>
<evidence type="ECO:0000313" key="4">
    <source>
        <dbReference type="Proteomes" id="UP000199555"/>
    </source>
</evidence>
<dbReference type="InterPro" id="IPR003509">
    <property type="entry name" value="UPF0102_YraN-like"/>
</dbReference>
<keyword evidence="3" id="KW-0540">Nuclease</keyword>
<dbReference type="EMBL" id="FNGE01000002">
    <property type="protein sequence ID" value="SDK67563.1"/>
    <property type="molecule type" value="Genomic_DNA"/>
</dbReference>
<dbReference type="SUPFAM" id="SSF52980">
    <property type="entry name" value="Restriction endonuclease-like"/>
    <property type="match status" value="1"/>
</dbReference>
<accession>A0A1G9DUN5</accession>
<dbReference type="PANTHER" id="PTHR34039">
    <property type="entry name" value="UPF0102 PROTEIN YRAN"/>
    <property type="match status" value="1"/>
</dbReference>
<dbReference type="Gene3D" id="3.40.1350.10">
    <property type="match status" value="1"/>
</dbReference>
<evidence type="ECO:0000313" key="3">
    <source>
        <dbReference type="EMBL" id="SDK67563.1"/>
    </source>
</evidence>
<keyword evidence="3" id="KW-0255">Endonuclease</keyword>
<dbReference type="RefSeq" id="WP_342672002.1">
    <property type="nucleotide sequence ID" value="NZ_FNGE01000002.1"/>
</dbReference>
<evidence type="ECO:0000256" key="2">
    <source>
        <dbReference type="HAMAP-Rule" id="MF_00048"/>
    </source>
</evidence>
<evidence type="ECO:0000256" key="1">
    <source>
        <dbReference type="ARBA" id="ARBA00006738"/>
    </source>
</evidence>
<proteinExistence type="inferred from homology"/>
<comment type="similarity">
    <text evidence="1 2">Belongs to the UPF0102 family.</text>
</comment>
<keyword evidence="4" id="KW-1185">Reference proteome</keyword>
<keyword evidence="3" id="KW-0378">Hydrolase</keyword>
<dbReference type="GO" id="GO:0004519">
    <property type="term" value="F:endonuclease activity"/>
    <property type="evidence" value="ECO:0007669"/>
    <property type="project" value="UniProtKB-KW"/>
</dbReference>
<dbReference type="Pfam" id="PF02021">
    <property type="entry name" value="UPF0102"/>
    <property type="match status" value="1"/>
</dbReference>
<dbReference type="PANTHER" id="PTHR34039:SF1">
    <property type="entry name" value="UPF0102 PROTEIN YRAN"/>
    <property type="match status" value="1"/>
</dbReference>
<dbReference type="HAMAP" id="MF_00048">
    <property type="entry name" value="UPF0102"/>
    <property type="match status" value="1"/>
</dbReference>
<organism evidence="3 4">
    <name type="scientific">Paracoccus chinensis</name>
    <dbReference type="NCBI Taxonomy" id="525640"/>
    <lineage>
        <taxon>Bacteria</taxon>
        <taxon>Pseudomonadati</taxon>
        <taxon>Pseudomonadota</taxon>
        <taxon>Alphaproteobacteria</taxon>
        <taxon>Rhodobacterales</taxon>
        <taxon>Paracoccaceae</taxon>
        <taxon>Paracoccus</taxon>
    </lineage>
</organism>
<dbReference type="GO" id="GO:0003676">
    <property type="term" value="F:nucleic acid binding"/>
    <property type="evidence" value="ECO:0007669"/>
    <property type="project" value="InterPro"/>
</dbReference>
<dbReference type="STRING" id="525640.SAMN04487971_102225"/>
<gene>
    <name evidence="3" type="ORF">SAMN04487971_102225</name>
</gene>